<dbReference type="Gene3D" id="3.40.50.720">
    <property type="entry name" value="NAD(P)-binding Rossmann-like Domain"/>
    <property type="match status" value="1"/>
</dbReference>
<dbReference type="PANTHER" id="PTHR43103:SF5">
    <property type="entry name" value="4-EPIMERASE, PUTATIVE (AFU_ORTHOLOGUE AFUA_7G00360)-RELATED"/>
    <property type="match status" value="1"/>
</dbReference>
<dbReference type="Proteomes" id="UP001589865">
    <property type="component" value="Unassembled WGS sequence"/>
</dbReference>
<comment type="caution">
    <text evidence="6">The sequence shown here is derived from an EMBL/GenBank/DDBJ whole genome shotgun (WGS) entry which is preliminary data.</text>
</comment>
<keyword evidence="7" id="KW-1185">Reference proteome</keyword>
<dbReference type="SUPFAM" id="SSF51735">
    <property type="entry name" value="NAD(P)-binding Rossmann-fold domains"/>
    <property type="match status" value="1"/>
</dbReference>
<accession>A0ABV6JY59</accession>
<evidence type="ECO:0000313" key="7">
    <source>
        <dbReference type="Proteomes" id="UP001589865"/>
    </source>
</evidence>
<comment type="similarity">
    <text evidence="1">Belongs to the NAD(P)-dependent epimerase/dehydratase family.</text>
</comment>
<evidence type="ECO:0000256" key="2">
    <source>
        <dbReference type="ARBA" id="ARBA00023002"/>
    </source>
</evidence>
<keyword evidence="2" id="KW-0560">Oxidoreductase</keyword>
<reference evidence="6 7" key="1">
    <citation type="submission" date="2024-09" db="EMBL/GenBank/DDBJ databases">
        <authorList>
            <person name="Sun Q."/>
            <person name="Mori K."/>
        </authorList>
    </citation>
    <scope>NUCLEOTIDE SEQUENCE [LARGE SCALE GENOMIC DNA]</scope>
    <source>
        <strain evidence="6 7">TBRC 5777</strain>
    </source>
</reference>
<organism evidence="6 7">
    <name type="scientific">Roseomonas elaeocarpi</name>
    <dbReference type="NCBI Taxonomy" id="907779"/>
    <lineage>
        <taxon>Bacteria</taxon>
        <taxon>Pseudomonadati</taxon>
        <taxon>Pseudomonadota</taxon>
        <taxon>Alphaproteobacteria</taxon>
        <taxon>Acetobacterales</taxon>
        <taxon>Roseomonadaceae</taxon>
        <taxon>Roseomonas</taxon>
    </lineage>
</organism>
<evidence type="ECO:0000259" key="5">
    <source>
        <dbReference type="Pfam" id="PF01370"/>
    </source>
</evidence>
<dbReference type="PANTHER" id="PTHR43103">
    <property type="entry name" value="NUCLEOSIDE-DIPHOSPHATE-SUGAR EPIMERASE"/>
    <property type="match status" value="1"/>
</dbReference>
<evidence type="ECO:0000256" key="1">
    <source>
        <dbReference type="ARBA" id="ARBA00007637"/>
    </source>
</evidence>
<feature type="domain" description="NAD-dependent epimerase/dehydratase" evidence="5">
    <location>
        <begin position="8"/>
        <end position="176"/>
    </location>
</feature>
<dbReference type="InterPro" id="IPR036291">
    <property type="entry name" value="NAD(P)-bd_dom_sf"/>
</dbReference>
<keyword evidence="3" id="KW-0520">NAD</keyword>
<evidence type="ECO:0000313" key="6">
    <source>
        <dbReference type="EMBL" id="MFC0410667.1"/>
    </source>
</evidence>
<gene>
    <name evidence="6" type="ORF">ACFFGY_20660</name>
</gene>
<feature type="region of interest" description="Disordered" evidence="4">
    <location>
        <begin position="258"/>
        <end position="282"/>
    </location>
</feature>
<dbReference type="Pfam" id="PF01370">
    <property type="entry name" value="Epimerase"/>
    <property type="match status" value="1"/>
</dbReference>
<proteinExistence type="inferred from homology"/>
<sequence>MTKPAKPVLLTGASGNLGRMLARELGAKGWTLRLTDLTPFPDPLPEGATFTRADLTDGVTMLRLAEGCGAILHFGGASTDLPFETVLGPNIQGLYHIYEAARREGARVLFASSNHSIGFHERPAGNAAKLDADCAFRPDSFYGLSKCYGELMGRLYWDKHGVENVNIRIGSSFTEPVDARMLSTWLSYGDLARLVERAVLAERTGHCVIWGASNNPATFWGADHRDRIGWQPEDSAESYRDKVGGIHADPVSERYQGGGYTASGYSRAQPSAPDAFALDDAS</sequence>
<name>A0ABV6JY59_9PROT</name>
<dbReference type="EMBL" id="JBHLUN010000017">
    <property type="protein sequence ID" value="MFC0410667.1"/>
    <property type="molecule type" value="Genomic_DNA"/>
</dbReference>
<dbReference type="RefSeq" id="WP_377046422.1">
    <property type="nucleotide sequence ID" value="NZ_JBHLUN010000017.1"/>
</dbReference>
<dbReference type="InterPro" id="IPR001509">
    <property type="entry name" value="Epimerase_deHydtase"/>
</dbReference>
<protein>
    <submittedName>
        <fullName evidence="6">NAD-dependent epimerase/dehydratase family protein</fullName>
    </submittedName>
</protein>
<evidence type="ECO:0000256" key="4">
    <source>
        <dbReference type="SAM" id="MobiDB-lite"/>
    </source>
</evidence>
<evidence type="ECO:0000256" key="3">
    <source>
        <dbReference type="ARBA" id="ARBA00023027"/>
    </source>
</evidence>